<comment type="caution">
    <text evidence="1">The sequence shown here is derived from an EMBL/GenBank/DDBJ whole genome shotgun (WGS) entry which is preliminary data.</text>
</comment>
<evidence type="ECO:0000313" key="1">
    <source>
        <dbReference type="EMBL" id="MFC6122474.1"/>
    </source>
</evidence>
<name>A0ABW1Q0R4_9ENTR</name>
<dbReference type="InterPro" id="IPR024453">
    <property type="entry name" value="Peptidase_C92"/>
</dbReference>
<evidence type="ECO:0000313" key="2">
    <source>
        <dbReference type="Proteomes" id="UP001596169"/>
    </source>
</evidence>
<dbReference type="Proteomes" id="UP001596169">
    <property type="component" value="Unassembled WGS sequence"/>
</dbReference>
<organism evidence="1 2">
    <name type="scientific">Citrobacter bitternis</name>
    <dbReference type="NCBI Taxonomy" id="1585982"/>
    <lineage>
        <taxon>Bacteria</taxon>
        <taxon>Pseudomonadati</taxon>
        <taxon>Pseudomonadota</taxon>
        <taxon>Gammaproteobacteria</taxon>
        <taxon>Enterobacterales</taxon>
        <taxon>Enterobacteriaceae</taxon>
        <taxon>Citrobacter</taxon>
    </lineage>
</organism>
<dbReference type="RefSeq" id="WP_007374373.1">
    <property type="nucleotide sequence ID" value="NZ_JBHSRG010000009.1"/>
</dbReference>
<dbReference type="SUPFAM" id="SSF54001">
    <property type="entry name" value="Cysteine proteinases"/>
    <property type="match status" value="1"/>
</dbReference>
<proteinExistence type="predicted"/>
<dbReference type="EMBL" id="JBHSRG010000009">
    <property type="protein sequence ID" value="MFC6122474.1"/>
    <property type="molecule type" value="Genomic_DNA"/>
</dbReference>
<dbReference type="Gene3D" id="3.90.1720.10">
    <property type="entry name" value="endopeptidase domain like (from Nostoc punctiforme)"/>
    <property type="match status" value="1"/>
</dbReference>
<reference evidence="2" key="1">
    <citation type="journal article" date="2019" name="Int. J. Syst. Evol. Microbiol.">
        <title>The Global Catalogue of Microorganisms (GCM) 10K type strain sequencing project: providing services to taxonomists for standard genome sequencing and annotation.</title>
        <authorList>
            <consortium name="The Broad Institute Genomics Platform"/>
            <consortium name="The Broad Institute Genome Sequencing Center for Infectious Disease"/>
            <person name="Wu L."/>
            <person name="Ma J."/>
        </authorList>
    </citation>
    <scope>NUCLEOTIDE SEQUENCE [LARGE SCALE GENOMIC DNA]</scope>
    <source>
        <strain evidence="2">JCM30009</strain>
    </source>
</reference>
<sequence>MGKFTSSNDYAGPYFILRHDRLRPGDIILERGYEMHSDIICKQTGGHYSHAMIYVGGTIIEATRAGGVFSRIPNRSAVRAISDFKVLRLARDPGQEITTIVCNQARYLVGSQYSVAEAILVKGPEFTRQFRENSRKQFCSRLVAQCFKKAGINLVSDANFCSPADLERCGLLVTVPDMVRPASENEAAFALEVSPHASHAKNTVRFVETALGILKNHGIKTVGDSDGEVTVTTLNDITQAVFENRTSPGLDGEMTEAMQESGYLNHIEMDRQQNPFRYDFDLFSARIGQDADDNEIYERLLGEIRKEAKVLLPRLQSYINGKNNLVWDLEYFKAEFSIYESLLQALYDRTVIIEQYSVLKKDIPFFSEIYERSNAILNVIREHAPEIAVS</sequence>
<keyword evidence="2" id="KW-1185">Reference proteome</keyword>
<accession>A0ABW1Q0R4</accession>
<dbReference type="Pfam" id="PF05708">
    <property type="entry name" value="Peptidase_C92"/>
    <property type="match status" value="1"/>
</dbReference>
<dbReference type="InterPro" id="IPR038765">
    <property type="entry name" value="Papain-like_cys_pep_sf"/>
</dbReference>
<gene>
    <name evidence="1" type="ORF">ACFPZP_15570</name>
</gene>
<protein>
    <submittedName>
        <fullName evidence="1">YiiX/YebB-like N1pC/P60 family cysteine hydrolase</fullName>
    </submittedName>
</protein>